<proteinExistence type="predicted"/>
<dbReference type="AlphaFoldDB" id="A0A2I0VHK9"/>
<dbReference type="Proteomes" id="UP000233837">
    <property type="component" value="Unassembled WGS sequence"/>
</dbReference>
<accession>A0A2I0VHK9</accession>
<protein>
    <submittedName>
        <fullName evidence="1">Uncharacterized protein</fullName>
    </submittedName>
</protein>
<keyword evidence="2" id="KW-1185">Reference proteome</keyword>
<gene>
    <name evidence="1" type="ORF">MA16_Dca028815</name>
</gene>
<evidence type="ECO:0000313" key="1">
    <source>
        <dbReference type="EMBL" id="PKU62854.1"/>
    </source>
</evidence>
<organism evidence="1 2">
    <name type="scientific">Dendrobium catenatum</name>
    <dbReference type="NCBI Taxonomy" id="906689"/>
    <lineage>
        <taxon>Eukaryota</taxon>
        <taxon>Viridiplantae</taxon>
        <taxon>Streptophyta</taxon>
        <taxon>Embryophyta</taxon>
        <taxon>Tracheophyta</taxon>
        <taxon>Spermatophyta</taxon>
        <taxon>Magnoliopsida</taxon>
        <taxon>Liliopsida</taxon>
        <taxon>Asparagales</taxon>
        <taxon>Orchidaceae</taxon>
        <taxon>Epidendroideae</taxon>
        <taxon>Malaxideae</taxon>
        <taxon>Dendrobiinae</taxon>
        <taxon>Dendrobium</taxon>
    </lineage>
</organism>
<dbReference type="EMBL" id="KZ504219">
    <property type="protein sequence ID" value="PKU62854.1"/>
    <property type="molecule type" value="Genomic_DNA"/>
</dbReference>
<reference evidence="1 2" key="1">
    <citation type="journal article" date="2016" name="Sci. Rep.">
        <title>The Dendrobium catenatum Lindl. genome sequence provides insights into polysaccharide synthase, floral development and adaptive evolution.</title>
        <authorList>
            <person name="Zhang G.Q."/>
            <person name="Xu Q."/>
            <person name="Bian C."/>
            <person name="Tsai W.C."/>
            <person name="Yeh C.M."/>
            <person name="Liu K.W."/>
            <person name="Yoshida K."/>
            <person name="Zhang L.S."/>
            <person name="Chang S.B."/>
            <person name="Chen F."/>
            <person name="Shi Y."/>
            <person name="Su Y.Y."/>
            <person name="Zhang Y.Q."/>
            <person name="Chen L.J."/>
            <person name="Yin Y."/>
            <person name="Lin M."/>
            <person name="Huang H."/>
            <person name="Deng H."/>
            <person name="Wang Z.W."/>
            <person name="Zhu S.L."/>
            <person name="Zhao X."/>
            <person name="Deng C."/>
            <person name="Niu S.C."/>
            <person name="Huang J."/>
            <person name="Wang M."/>
            <person name="Liu G.H."/>
            <person name="Yang H.J."/>
            <person name="Xiao X.J."/>
            <person name="Hsiao Y.Y."/>
            <person name="Wu W.L."/>
            <person name="Chen Y.Y."/>
            <person name="Mitsuda N."/>
            <person name="Ohme-Takagi M."/>
            <person name="Luo Y.B."/>
            <person name="Van de Peer Y."/>
            <person name="Liu Z.J."/>
        </authorList>
    </citation>
    <scope>NUCLEOTIDE SEQUENCE [LARGE SCALE GENOMIC DNA]</scope>
    <source>
        <tissue evidence="1">The whole plant</tissue>
    </source>
</reference>
<sequence>MGCRWSSGLEEVWAVVGREQEVVCERRASCVEMERECSAGSGRGNRGRIGSRALVWRRRARKRFGRGEWKSVVEEGIEPKVSFCRRFKDFEEQRSRPVLRTNRGKRSIRRRFQRDFGRIPGSNGQEVCTLDFGFFSFS</sequence>
<name>A0A2I0VHK9_9ASPA</name>
<evidence type="ECO:0000313" key="2">
    <source>
        <dbReference type="Proteomes" id="UP000233837"/>
    </source>
</evidence>
<reference evidence="1 2" key="2">
    <citation type="journal article" date="2017" name="Nature">
        <title>The Apostasia genome and the evolution of orchids.</title>
        <authorList>
            <person name="Zhang G.Q."/>
            <person name="Liu K.W."/>
            <person name="Li Z."/>
            <person name="Lohaus R."/>
            <person name="Hsiao Y.Y."/>
            <person name="Niu S.C."/>
            <person name="Wang J.Y."/>
            <person name="Lin Y.C."/>
            <person name="Xu Q."/>
            <person name="Chen L.J."/>
            <person name="Yoshida K."/>
            <person name="Fujiwara S."/>
            <person name="Wang Z.W."/>
            <person name="Zhang Y.Q."/>
            <person name="Mitsuda N."/>
            <person name="Wang M."/>
            <person name="Liu G.H."/>
            <person name="Pecoraro L."/>
            <person name="Huang H.X."/>
            <person name="Xiao X.J."/>
            <person name="Lin M."/>
            <person name="Wu X.Y."/>
            <person name="Wu W.L."/>
            <person name="Chen Y.Y."/>
            <person name="Chang S.B."/>
            <person name="Sakamoto S."/>
            <person name="Ohme-Takagi M."/>
            <person name="Yagi M."/>
            <person name="Zeng S.J."/>
            <person name="Shen C.Y."/>
            <person name="Yeh C.M."/>
            <person name="Luo Y.B."/>
            <person name="Tsai W.C."/>
            <person name="Van de Peer Y."/>
            <person name="Liu Z.J."/>
        </authorList>
    </citation>
    <scope>NUCLEOTIDE SEQUENCE [LARGE SCALE GENOMIC DNA]</scope>
    <source>
        <tissue evidence="1">The whole plant</tissue>
    </source>
</reference>